<dbReference type="AlphaFoldDB" id="A0A1V1P8G5"/>
<dbReference type="Proteomes" id="UP000189670">
    <property type="component" value="Unassembled WGS sequence"/>
</dbReference>
<gene>
    <name evidence="1" type="ORF">OMM_08287</name>
</gene>
<reference evidence="2" key="1">
    <citation type="submission" date="2012-11" db="EMBL/GenBank/DDBJ databases">
        <authorList>
            <person name="Lucero-Rivera Y.E."/>
            <person name="Tovar-Ramirez D."/>
        </authorList>
    </citation>
    <scope>NUCLEOTIDE SEQUENCE [LARGE SCALE GENOMIC DNA]</scope>
    <source>
        <strain evidence="2">Araruama</strain>
    </source>
</reference>
<sequence>MNQYFNKSILKGIITPYHWKDNKVVEISIQTIHEEEYIVDKNDVCNEMFQFINYPVEVSGYINKRKSDGKNMIQVEKCVAVISSNADEFL</sequence>
<proteinExistence type="predicted"/>
<accession>A0A1V1P8G5</accession>
<evidence type="ECO:0000313" key="2">
    <source>
        <dbReference type="Proteomes" id="UP000189670"/>
    </source>
</evidence>
<evidence type="ECO:0000313" key="1">
    <source>
        <dbReference type="EMBL" id="ETR71182.1"/>
    </source>
</evidence>
<comment type="caution">
    <text evidence="1">The sequence shown here is derived from an EMBL/GenBank/DDBJ whole genome shotgun (WGS) entry which is preliminary data.</text>
</comment>
<name>A0A1V1P8G5_9BACT</name>
<dbReference type="EMBL" id="ATBP01000309">
    <property type="protein sequence ID" value="ETR71182.1"/>
    <property type="molecule type" value="Genomic_DNA"/>
</dbReference>
<protein>
    <submittedName>
        <fullName evidence="1">Uncharacterized protein</fullName>
    </submittedName>
</protein>
<organism evidence="1 2">
    <name type="scientific">Candidatus Magnetoglobus multicellularis str. Araruama</name>
    <dbReference type="NCBI Taxonomy" id="890399"/>
    <lineage>
        <taxon>Bacteria</taxon>
        <taxon>Pseudomonadati</taxon>
        <taxon>Thermodesulfobacteriota</taxon>
        <taxon>Desulfobacteria</taxon>
        <taxon>Desulfobacterales</taxon>
        <taxon>Desulfobacteraceae</taxon>
        <taxon>Candidatus Magnetoglobus</taxon>
    </lineage>
</organism>